<name>A0A5M8PE60_9LECA</name>
<comment type="caution">
    <text evidence="1">The sequence shown here is derived from an EMBL/GenBank/DDBJ whole genome shotgun (WGS) entry which is preliminary data.</text>
</comment>
<evidence type="ECO:0000313" key="2">
    <source>
        <dbReference type="Proteomes" id="UP000324767"/>
    </source>
</evidence>
<gene>
    <name evidence="1" type="ORF">FRX48_09290</name>
</gene>
<accession>A0A5M8PE60</accession>
<dbReference type="Proteomes" id="UP000324767">
    <property type="component" value="Unassembled WGS sequence"/>
</dbReference>
<protein>
    <submittedName>
        <fullName evidence="1">Uncharacterized protein</fullName>
    </submittedName>
</protein>
<reference evidence="1 2" key="1">
    <citation type="submission" date="2019-09" db="EMBL/GenBank/DDBJ databases">
        <title>The hologenome of the rock-dwelling lichen Lasallia pustulata.</title>
        <authorList>
            <person name="Greshake Tzovaras B."/>
            <person name="Segers F."/>
            <person name="Bicker A."/>
            <person name="Dal Grande F."/>
            <person name="Otte J."/>
            <person name="Hankeln T."/>
            <person name="Schmitt I."/>
            <person name="Ebersberger I."/>
        </authorList>
    </citation>
    <scope>NUCLEOTIDE SEQUENCE [LARGE SCALE GENOMIC DNA]</scope>
    <source>
        <strain evidence="1">A1-1</strain>
    </source>
</reference>
<sequence>MFHDCCTNSTGKPQGLADSQLDPVSIVCSDSRFEGRWSGKSLRKTVATDLRAFNSGSSTGRIAGFFLGPSVASSASETFRW</sequence>
<evidence type="ECO:0000313" key="1">
    <source>
        <dbReference type="EMBL" id="KAA6406992.1"/>
    </source>
</evidence>
<dbReference type="AlphaFoldDB" id="A0A5M8PE60"/>
<dbReference type="EMBL" id="VXIT01000021">
    <property type="protein sequence ID" value="KAA6406992.1"/>
    <property type="molecule type" value="Genomic_DNA"/>
</dbReference>
<proteinExistence type="predicted"/>
<organism evidence="1 2">
    <name type="scientific">Lasallia pustulata</name>
    <dbReference type="NCBI Taxonomy" id="136370"/>
    <lineage>
        <taxon>Eukaryota</taxon>
        <taxon>Fungi</taxon>
        <taxon>Dikarya</taxon>
        <taxon>Ascomycota</taxon>
        <taxon>Pezizomycotina</taxon>
        <taxon>Lecanoromycetes</taxon>
        <taxon>OSLEUM clade</taxon>
        <taxon>Umbilicariomycetidae</taxon>
        <taxon>Umbilicariales</taxon>
        <taxon>Umbilicariaceae</taxon>
        <taxon>Lasallia</taxon>
    </lineage>
</organism>